<keyword evidence="7" id="KW-0614">Plasmid</keyword>
<feature type="domain" description="Poly-beta-hydroxybutyrate polymerase N-terminal" evidence="6">
    <location>
        <begin position="158"/>
        <end position="324"/>
    </location>
</feature>
<dbReference type="NCBIfam" id="TIGR01838">
    <property type="entry name" value="PHA_synth_I"/>
    <property type="match status" value="1"/>
</dbReference>
<comment type="caution">
    <text evidence="7">The sequence shown here is derived from an EMBL/GenBank/DDBJ whole genome shotgun (WGS) entry which is preliminary data.</text>
</comment>
<gene>
    <name evidence="7" type="ORF">CHT98_31895</name>
</gene>
<dbReference type="GO" id="GO:0042619">
    <property type="term" value="P:poly-hydroxybutyrate biosynthetic process"/>
    <property type="evidence" value="ECO:0007669"/>
    <property type="project" value="InterPro"/>
</dbReference>
<dbReference type="PANTHER" id="PTHR36837:SF5">
    <property type="entry name" value="POLY-3-HYDROXYBUTYRATE SYNTHASE"/>
    <property type="match status" value="1"/>
</dbReference>
<proteinExistence type="predicted"/>
<dbReference type="Gene3D" id="3.40.50.1820">
    <property type="entry name" value="alpha/beta hydrolase"/>
    <property type="match status" value="1"/>
</dbReference>
<dbReference type="InterPro" id="IPR010941">
    <property type="entry name" value="PhaC_N"/>
</dbReference>
<evidence type="ECO:0000313" key="8">
    <source>
        <dbReference type="Proteomes" id="UP000215367"/>
    </source>
</evidence>
<keyword evidence="4" id="KW-0012">Acyltransferase</keyword>
<dbReference type="AlphaFoldDB" id="A0A235H464"/>
<dbReference type="Pfam" id="PF07167">
    <property type="entry name" value="PhaC_N"/>
    <property type="match status" value="1"/>
</dbReference>
<dbReference type="PANTHER" id="PTHR36837">
    <property type="entry name" value="POLY(3-HYDROXYALKANOATE) POLYMERASE SUBUNIT PHAC"/>
    <property type="match status" value="1"/>
</dbReference>
<keyword evidence="3" id="KW-0808">Transferase</keyword>
<geneLocation type="plasmid" evidence="7">
    <name>unnamed</name>
</geneLocation>
<dbReference type="InterPro" id="IPR051321">
    <property type="entry name" value="PHA/PHB_synthase"/>
</dbReference>
<evidence type="ECO:0000256" key="4">
    <source>
        <dbReference type="ARBA" id="ARBA00023315"/>
    </source>
</evidence>
<dbReference type="GO" id="GO:0005737">
    <property type="term" value="C:cytoplasm"/>
    <property type="evidence" value="ECO:0007669"/>
    <property type="project" value="UniProtKB-SubCell"/>
</dbReference>
<dbReference type="SUPFAM" id="SSF53474">
    <property type="entry name" value="alpha/beta-Hydrolases"/>
    <property type="match status" value="1"/>
</dbReference>
<evidence type="ECO:0000256" key="3">
    <source>
        <dbReference type="ARBA" id="ARBA00022679"/>
    </source>
</evidence>
<evidence type="ECO:0000256" key="2">
    <source>
        <dbReference type="ARBA" id="ARBA00022490"/>
    </source>
</evidence>
<evidence type="ECO:0000256" key="1">
    <source>
        <dbReference type="ARBA" id="ARBA00004496"/>
    </source>
</evidence>
<dbReference type="EMBL" id="NOWT01000062">
    <property type="protein sequence ID" value="OYD80293.1"/>
    <property type="molecule type" value="Genomic_DNA"/>
</dbReference>
<keyword evidence="2" id="KW-0963">Cytoplasm</keyword>
<reference evidence="7 8" key="1">
    <citation type="submission" date="2017-07" db="EMBL/GenBank/DDBJ databases">
        <title>Whole genome sequence of Azospirillum brasilense 2A1, a potential biofertilizer strain.</title>
        <authorList>
            <person name="Fontana C.A."/>
            <person name="Toffoli L.M."/>
            <person name="Salazar S.M."/>
            <person name="Puglisi E."/>
            <person name="Pedraza R."/>
            <person name="Bassi D."/>
            <person name="Cocconcelli P.S."/>
        </authorList>
    </citation>
    <scope>NUCLEOTIDE SEQUENCE [LARGE SCALE GENOMIC DNA]</scope>
    <source>
        <strain evidence="7 8">2A1</strain>
        <plasmid evidence="7">unnamed</plasmid>
    </source>
</reference>
<protein>
    <submittedName>
        <fullName evidence="7">Class I poly(R)-hydroxyalkanoic acid synthase</fullName>
    </submittedName>
</protein>
<name>A0A235H464_AZOBR</name>
<evidence type="ECO:0000259" key="6">
    <source>
        <dbReference type="Pfam" id="PF07167"/>
    </source>
</evidence>
<dbReference type="InterPro" id="IPR010963">
    <property type="entry name" value="PHA_synth_I"/>
</dbReference>
<evidence type="ECO:0000256" key="5">
    <source>
        <dbReference type="SAM" id="MobiDB-lite"/>
    </source>
</evidence>
<comment type="subcellular location">
    <subcellularLocation>
        <location evidence="1">Cytoplasm</location>
    </subcellularLocation>
</comment>
<dbReference type="InterPro" id="IPR029058">
    <property type="entry name" value="AB_hydrolase_fold"/>
</dbReference>
<organism evidence="7 8">
    <name type="scientific">Azospirillum brasilense</name>
    <dbReference type="NCBI Taxonomy" id="192"/>
    <lineage>
        <taxon>Bacteria</taxon>
        <taxon>Pseudomonadati</taxon>
        <taxon>Pseudomonadota</taxon>
        <taxon>Alphaproteobacteria</taxon>
        <taxon>Rhodospirillales</taxon>
        <taxon>Azospirillaceae</taxon>
        <taxon>Azospirillum</taxon>
    </lineage>
</organism>
<dbReference type="Proteomes" id="UP000215367">
    <property type="component" value="Unassembled WGS sequence"/>
</dbReference>
<sequence length="644" mass="71088">MDGDPDRLPLRPDMALGLWTSWMEANVGAVRDWSGAVRPWWQVSPNDLTGTLLDAGTRRLNDVLANDPVLRSIDGLWSANPFRTIVPVDWAEVARALRTVWMLSLSRPDKAVRKAADVQAAVWTSAMEAWNDAGRRWWGMAAGKGADAAGSGSAPHGDKRFAAPEWHTNPAYRTLKEMYLLASDWLLEQGERADGLDDAERRRLTFHLRQFVDAMSPTLLLFSNPAALRRVLETGGVSLADGARNLLSDLREGRLSMVDATAFEPGRNLATTPGKVVHRNRLIELIQYQPAGGAVHAVPLLILPPWINKYYILDLQPKNSMVRHLVEQGFTVFVVSWRNPDASMDGVGFDDYMDLGPLEAADVVREITGATSINVMGYCIGGTLLAITLAWLAAKGDTRFNAATFMVSLQDFSHVGDTAVFLGEPTVDFIEQQMMERGYLDSREMSNMFNLLRSNDLIWSNVVNNYLMGNKPPAFDLLYWNSDGTRMARAAHSWYLRNTYVENNLIAPGKVRIKGEAIDLGRIPQDVYAVGAEKDHIVPWDSAWRVTQLLKGSKVRYVLASSGHIAGIINPPGGKGTYWTNGAEEPGATAQAWREKATAHSGSWWTDWTAWLAERSGRKGKPPALGSGTHPALADAPGTYVLEK</sequence>
<accession>A0A235H464</accession>
<dbReference type="GO" id="GO:0016746">
    <property type="term" value="F:acyltransferase activity"/>
    <property type="evidence" value="ECO:0007669"/>
    <property type="project" value="UniProtKB-KW"/>
</dbReference>
<feature type="region of interest" description="Disordered" evidence="5">
    <location>
        <begin position="617"/>
        <end position="638"/>
    </location>
</feature>
<evidence type="ECO:0000313" key="7">
    <source>
        <dbReference type="EMBL" id="OYD80293.1"/>
    </source>
</evidence>